<evidence type="ECO:0000313" key="8">
    <source>
        <dbReference type="Proteomes" id="UP000265520"/>
    </source>
</evidence>
<dbReference type="InterPro" id="IPR034078">
    <property type="entry name" value="NFX1_fam"/>
</dbReference>
<feature type="domain" description="PHD-type" evidence="5">
    <location>
        <begin position="60"/>
        <end position="117"/>
    </location>
</feature>
<dbReference type="PROSITE" id="PS50016">
    <property type="entry name" value="ZF_PHD_2"/>
    <property type="match status" value="1"/>
</dbReference>
<dbReference type="Gene3D" id="3.30.40.10">
    <property type="entry name" value="Zinc/RING finger domain, C3HC4 (zinc finger)"/>
    <property type="match status" value="1"/>
</dbReference>
<dbReference type="CDD" id="cd16696">
    <property type="entry name" value="RING-CH-C4HC3_NFX1"/>
    <property type="match status" value="1"/>
</dbReference>
<dbReference type="InterPro" id="IPR001841">
    <property type="entry name" value="Znf_RING"/>
</dbReference>
<dbReference type="AlphaFoldDB" id="A0A392QCA3"/>
<dbReference type="PANTHER" id="PTHR12360">
    <property type="entry name" value="NUCLEAR TRANSCRIPTION FACTOR, X-BOX BINDING 1 NFX1"/>
    <property type="match status" value="1"/>
</dbReference>
<dbReference type="Proteomes" id="UP000265520">
    <property type="component" value="Unassembled WGS sequence"/>
</dbReference>
<comment type="caution">
    <text evidence="7">The sequence shown here is derived from an EMBL/GenBank/DDBJ whole genome shotgun (WGS) entry which is preliminary data.</text>
</comment>
<keyword evidence="8" id="KW-1185">Reference proteome</keyword>
<dbReference type="PANTHER" id="PTHR12360:SF12">
    <property type="entry name" value="TRANSCRIPTIONAL REPRESSOR NF-X1"/>
    <property type="match status" value="1"/>
</dbReference>
<dbReference type="InterPro" id="IPR019787">
    <property type="entry name" value="Znf_PHD-finger"/>
</dbReference>
<dbReference type="GO" id="GO:0005634">
    <property type="term" value="C:nucleus"/>
    <property type="evidence" value="ECO:0007669"/>
    <property type="project" value="TreeGrafter"/>
</dbReference>
<feature type="non-terminal residue" evidence="7">
    <location>
        <position position="117"/>
    </location>
</feature>
<evidence type="ECO:0000256" key="1">
    <source>
        <dbReference type="ARBA" id="ARBA00022723"/>
    </source>
</evidence>
<evidence type="ECO:0000259" key="5">
    <source>
        <dbReference type="PROSITE" id="PS50016"/>
    </source>
</evidence>
<dbReference type="PROSITE" id="PS50089">
    <property type="entry name" value="ZF_RING_2"/>
    <property type="match status" value="1"/>
</dbReference>
<accession>A0A392QCA3</accession>
<evidence type="ECO:0000259" key="6">
    <source>
        <dbReference type="PROSITE" id="PS50089"/>
    </source>
</evidence>
<dbReference type="InterPro" id="IPR019786">
    <property type="entry name" value="Zinc_finger_PHD-type_CS"/>
</dbReference>
<proteinExistence type="predicted"/>
<dbReference type="EMBL" id="LXQA010124978">
    <property type="protein sequence ID" value="MCI21467.1"/>
    <property type="molecule type" value="Genomic_DNA"/>
</dbReference>
<dbReference type="SUPFAM" id="SSF57850">
    <property type="entry name" value="RING/U-box"/>
    <property type="match status" value="1"/>
</dbReference>
<dbReference type="PROSITE" id="PS01359">
    <property type="entry name" value="ZF_PHD_1"/>
    <property type="match status" value="1"/>
</dbReference>
<sequence>MSMQSRDRVPRRQEWVCKPPSTTDHLLLHQNEKGFMDFRDFDIHLPQLLQEIQDKLTKGTVECMICYDTVRRSAPIWSCSSCYSIFHLNCTNKWARAPTSSASTHNNNHWRCPGCQA</sequence>
<protein>
    <submittedName>
        <fullName evidence="7">NF-X1-type zinc finger protein NFXL1-like</fullName>
    </submittedName>
</protein>
<dbReference type="GO" id="GO:0008270">
    <property type="term" value="F:zinc ion binding"/>
    <property type="evidence" value="ECO:0007669"/>
    <property type="project" value="UniProtKB-KW"/>
</dbReference>
<evidence type="ECO:0000256" key="4">
    <source>
        <dbReference type="PROSITE-ProRule" id="PRU00175"/>
    </source>
</evidence>
<name>A0A392QCA3_9FABA</name>
<evidence type="ECO:0000256" key="2">
    <source>
        <dbReference type="ARBA" id="ARBA00022771"/>
    </source>
</evidence>
<keyword evidence="2 4" id="KW-0863">Zinc-finger</keyword>
<dbReference type="InterPro" id="IPR013083">
    <property type="entry name" value="Znf_RING/FYVE/PHD"/>
</dbReference>
<dbReference type="GO" id="GO:0000981">
    <property type="term" value="F:DNA-binding transcription factor activity, RNA polymerase II-specific"/>
    <property type="evidence" value="ECO:0007669"/>
    <property type="project" value="TreeGrafter"/>
</dbReference>
<reference evidence="7 8" key="1">
    <citation type="journal article" date="2018" name="Front. Plant Sci.">
        <title>Red Clover (Trifolium pratense) and Zigzag Clover (T. medium) - A Picture of Genomic Similarities and Differences.</title>
        <authorList>
            <person name="Dluhosova J."/>
            <person name="Istvanek J."/>
            <person name="Nedelnik J."/>
            <person name="Repkova J."/>
        </authorList>
    </citation>
    <scope>NUCLEOTIDE SEQUENCE [LARGE SCALE GENOMIC DNA]</scope>
    <source>
        <strain evidence="8">cv. 10/8</strain>
        <tissue evidence="7">Leaf</tissue>
    </source>
</reference>
<keyword evidence="3" id="KW-0862">Zinc</keyword>
<evidence type="ECO:0000313" key="7">
    <source>
        <dbReference type="EMBL" id="MCI21467.1"/>
    </source>
</evidence>
<evidence type="ECO:0000256" key="3">
    <source>
        <dbReference type="ARBA" id="ARBA00022833"/>
    </source>
</evidence>
<feature type="domain" description="RING-type" evidence="6">
    <location>
        <begin position="63"/>
        <end position="116"/>
    </location>
</feature>
<organism evidence="7 8">
    <name type="scientific">Trifolium medium</name>
    <dbReference type="NCBI Taxonomy" id="97028"/>
    <lineage>
        <taxon>Eukaryota</taxon>
        <taxon>Viridiplantae</taxon>
        <taxon>Streptophyta</taxon>
        <taxon>Embryophyta</taxon>
        <taxon>Tracheophyta</taxon>
        <taxon>Spermatophyta</taxon>
        <taxon>Magnoliopsida</taxon>
        <taxon>eudicotyledons</taxon>
        <taxon>Gunneridae</taxon>
        <taxon>Pentapetalae</taxon>
        <taxon>rosids</taxon>
        <taxon>fabids</taxon>
        <taxon>Fabales</taxon>
        <taxon>Fabaceae</taxon>
        <taxon>Papilionoideae</taxon>
        <taxon>50 kb inversion clade</taxon>
        <taxon>NPAAA clade</taxon>
        <taxon>Hologalegina</taxon>
        <taxon>IRL clade</taxon>
        <taxon>Trifolieae</taxon>
        <taxon>Trifolium</taxon>
    </lineage>
</organism>
<dbReference type="GO" id="GO:0000977">
    <property type="term" value="F:RNA polymerase II transcription regulatory region sequence-specific DNA binding"/>
    <property type="evidence" value="ECO:0007669"/>
    <property type="project" value="TreeGrafter"/>
</dbReference>
<keyword evidence="1" id="KW-0479">Metal-binding</keyword>